<dbReference type="Proteomes" id="UP001054837">
    <property type="component" value="Unassembled WGS sequence"/>
</dbReference>
<reference evidence="1 2" key="1">
    <citation type="submission" date="2021-06" db="EMBL/GenBank/DDBJ databases">
        <title>Caerostris darwini draft genome.</title>
        <authorList>
            <person name="Kono N."/>
            <person name="Arakawa K."/>
        </authorList>
    </citation>
    <scope>NUCLEOTIDE SEQUENCE [LARGE SCALE GENOMIC DNA]</scope>
</reference>
<dbReference type="AlphaFoldDB" id="A0AAV4QIH7"/>
<organism evidence="1 2">
    <name type="scientific">Caerostris darwini</name>
    <dbReference type="NCBI Taxonomy" id="1538125"/>
    <lineage>
        <taxon>Eukaryota</taxon>
        <taxon>Metazoa</taxon>
        <taxon>Ecdysozoa</taxon>
        <taxon>Arthropoda</taxon>
        <taxon>Chelicerata</taxon>
        <taxon>Arachnida</taxon>
        <taxon>Araneae</taxon>
        <taxon>Araneomorphae</taxon>
        <taxon>Entelegynae</taxon>
        <taxon>Araneoidea</taxon>
        <taxon>Araneidae</taxon>
        <taxon>Caerostris</taxon>
    </lineage>
</organism>
<evidence type="ECO:0000313" key="1">
    <source>
        <dbReference type="EMBL" id="GIY07865.1"/>
    </source>
</evidence>
<proteinExistence type="predicted"/>
<keyword evidence="2" id="KW-1185">Reference proteome</keyword>
<protein>
    <submittedName>
        <fullName evidence="1">Uncharacterized protein</fullName>
    </submittedName>
</protein>
<dbReference type="EMBL" id="BPLQ01004409">
    <property type="protein sequence ID" value="GIY07865.1"/>
    <property type="molecule type" value="Genomic_DNA"/>
</dbReference>
<comment type="caution">
    <text evidence="1">The sequence shown here is derived from an EMBL/GenBank/DDBJ whole genome shotgun (WGS) entry which is preliminary data.</text>
</comment>
<sequence>MQFLIFCLQDVTFSERVSSKLLQMFCRFTKRNQIGRGTIIGHCFHGRLLMDCLSHACLSVLARYVFYGLTTVAAGESWGAKIRRVLQGPFNRLFISRKMKSNDFRSL</sequence>
<accession>A0AAV4QIH7</accession>
<gene>
    <name evidence="1" type="ORF">CDAR_238611</name>
</gene>
<name>A0AAV4QIH7_9ARAC</name>
<evidence type="ECO:0000313" key="2">
    <source>
        <dbReference type="Proteomes" id="UP001054837"/>
    </source>
</evidence>